<evidence type="ECO:0000313" key="2">
    <source>
        <dbReference type="Proteomes" id="UP000822271"/>
    </source>
</evidence>
<proteinExistence type="predicted"/>
<evidence type="ECO:0000313" key="1">
    <source>
        <dbReference type="EMBL" id="MBA0310534.1"/>
    </source>
</evidence>
<accession>A0A2J0SP55</accession>
<name>A0A2J0SP55_STEMA</name>
<protein>
    <submittedName>
        <fullName evidence="1">Uncharacterized protein</fullName>
    </submittedName>
</protein>
<reference evidence="1" key="2">
    <citation type="journal article" date="2020" name="Front. Microbiol.">
        <title>Genetic Variants of the DSF Quorum Sensing System in Stenotrophomonas maltophilia Influence Virulence and Resistance Phenotypes Among Genotypically Diverse Clinical Isolates.</title>
        <authorList>
            <person name="Yero D."/>
            <person name="Huedo P."/>
            <person name="Conchillo-Sole O."/>
            <person name="Martinez-Servat S."/>
            <person name="Mamat U."/>
            <person name="Coves X."/>
            <person name="Llanas F."/>
            <person name="Roca I."/>
            <person name="Vila J."/>
            <person name="Schaible U.E."/>
            <person name="Daura X."/>
            <person name="Gibert I."/>
        </authorList>
    </citation>
    <scope>NUCLEOTIDE SEQUENCE</scope>
    <source>
        <strain evidence="1">OG156</strain>
    </source>
</reference>
<gene>
    <name evidence="1" type="ORF">D7Y33_05800</name>
</gene>
<sequence length="130" mass="14740">MTVGTFFLLLVLGAGALVAVAVGRTLKSRGDQAAFAAEFDQSYFDSNSALALSMARSRIKLRTTRETKIYPLSDVRTWEKHWHNSRRQGTLTLSVRDVDHPVWTIKFASESEMNCWYELLNQAINDRAML</sequence>
<reference evidence="1" key="1">
    <citation type="submission" date="2018-09" db="EMBL/GenBank/DDBJ databases">
        <authorList>
            <person name="Groschel M."/>
            <person name="Kohl T."/>
            <person name="Conchillo-Sole O."/>
            <person name="Mamat U."/>
            <person name="Yero D."/>
            <person name="Niemann S."/>
            <person name="Daura X."/>
            <person name="Gibert I."/>
        </authorList>
    </citation>
    <scope>NUCLEOTIDE SEQUENCE</scope>
    <source>
        <strain evidence="1">OG156</strain>
    </source>
</reference>
<comment type="caution">
    <text evidence="1">The sequence shown here is derived from an EMBL/GenBank/DDBJ whole genome shotgun (WGS) entry which is preliminary data.</text>
</comment>
<dbReference type="OrthoDB" id="5998516at2"/>
<dbReference type="EMBL" id="RAUE01000010">
    <property type="protein sequence ID" value="MBA0310534.1"/>
    <property type="molecule type" value="Genomic_DNA"/>
</dbReference>
<dbReference type="AlphaFoldDB" id="A0A2J0SP55"/>
<organism evidence="1 2">
    <name type="scientific">Stenotrophomonas maltophilia</name>
    <name type="common">Pseudomonas maltophilia</name>
    <name type="synonym">Xanthomonas maltophilia</name>
    <dbReference type="NCBI Taxonomy" id="40324"/>
    <lineage>
        <taxon>Bacteria</taxon>
        <taxon>Pseudomonadati</taxon>
        <taxon>Pseudomonadota</taxon>
        <taxon>Gammaproteobacteria</taxon>
        <taxon>Lysobacterales</taxon>
        <taxon>Lysobacteraceae</taxon>
        <taxon>Stenotrophomonas</taxon>
        <taxon>Stenotrophomonas maltophilia group</taxon>
    </lineage>
</organism>
<dbReference type="Proteomes" id="UP000822271">
    <property type="component" value="Unassembled WGS sequence"/>
</dbReference>
<dbReference type="RefSeq" id="WP_049429726.1">
    <property type="nucleotide sequence ID" value="NZ_CP154630.1"/>
</dbReference>